<dbReference type="RefSeq" id="WP_380955592.1">
    <property type="nucleotide sequence ID" value="NZ_JBHMDI010000025.1"/>
</dbReference>
<proteinExistence type="predicted"/>
<sequence>MARQPKPDGRKTPRRESTLRRRPAHRDPLPPILVVCGAMNTEPAYLKGLLASVDNRAVAVKIKICAQDPVSVVRHAVAERDKAGDHYHQAWCVLDVDEFAHLDEALRLAADEGVEVALSNPCFEVWLLLHFRDHRATVTGYAQAKKHLCGHHPNYSKTAREFDFGRYRAGWPEAVERARKLAKKGEEAKVNPSSAMWRLVQQIAPTHPRA</sequence>
<protein>
    <submittedName>
        <fullName evidence="2">RloB family protein</fullName>
    </submittedName>
</protein>
<feature type="region of interest" description="Disordered" evidence="1">
    <location>
        <begin position="1"/>
        <end position="26"/>
    </location>
</feature>
<accession>A0ABV5L831</accession>
<dbReference type="InterPro" id="IPR025591">
    <property type="entry name" value="RloB"/>
</dbReference>
<evidence type="ECO:0000256" key="1">
    <source>
        <dbReference type="SAM" id="MobiDB-lite"/>
    </source>
</evidence>
<organism evidence="2 3">
    <name type="scientific">Streptomyces heliomycini</name>
    <dbReference type="NCBI Taxonomy" id="284032"/>
    <lineage>
        <taxon>Bacteria</taxon>
        <taxon>Bacillati</taxon>
        <taxon>Actinomycetota</taxon>
        <taxon>Actinomycetes</taxon>
        <taxon>Kitasatosporales</taxon>
        <taxon>Streptomycetaceae</taxon>
        <taxon>Streptomyces</taxon>
    </lineage>
</organism>
<dbReference type="EMBL" id="JBHMDI010000025">
    <property type="protein sequence ID" value="MFB9348335.1"/>
    <property type="molecule type" value="Genomic_DNA"/>
</dbReference>
<comment type="caution">
    <text evidence="2">The sequence shown here is derived from an EMBL/GenBank/DDBJ whole genome shotgun (WGS) entry which is preliminary data.</text>
</comment>
<gene>
    <name evidence="2" type="ORF">ACFFUA_12820</name>
</gene>
<dbReference type="Pfam" id="PF13707">
    <property type="entry name" value="RloB"/>
    <property type="match status" value="1"/>
</dbReference>
<name>A0ABV5L831_9ACTN</name>
<feature type="compositionally biased region" description="Basic and acidic residues" evidence="1">
    <location>
        <begin position="1"/>
        <end position="19"/>
    </location>
</feature>
<reference evidence="2 3" key="1">
    <citation type="submission" date="2024-09" db="EMBL/GenBank/DDBJ databases">
        <authorList>
            <person name="Sun Q."/>
            <person name="Mori K."/>
        </authorList>
    </citation>
    <scope>NUCLEOTIDE SEQUENCE [LARGE SCALE GENOMIC DNA]</scope>
    <source>
        <strain evidence="2 3">JCM 9767</strain>
    </source>
</reference>
<evidence type="ECO:0000313" key="3">
    <source>
        <dbReference type="Proteomes" id="UP001589753"/>
    </source>
</evidence>
<dbReference type="Proteomes" id="UP001589753">
    <property type="component" value="Unassembled WGS sequence"/>
</dbReference>
<keyword evidence="3" id="KW-1185">Reference proteome</keyword>
<evidence type="ECO:0000313" key="2">
    <source>
        <dbReference type="EMBL" id="MFB9348335.1"/>
    </source>
</evidence>